<feature type="domain" description="RNA polymerase sigma-70 region 2" evidence="4">
    <location>
        <begin position="16"/>
        <end position="84"/>
    </location>
</feature>
<dbReference type="Proteomes" id="UP001166191">
    <property type="component" value="Unassembled WGS sequence"/>
</dbReference>
<evidence type="ECO:0000256" key="3">
    <source>
        <dbReference type="ARBA" id="ARBA00023163"/>
    </source>
</evidence>
<dbReference type="PANTHER" id="PTHR43133:SF62">
    <property type="entry name" value="RNA POLYMERASE SIGMA FACTOR SIGZ"/>
    <property type="match status" value="1"/>
</dbReference>
<dbReference type="PANTHER" id="PTHR43133">
    <property type="entry name" value="RNA POLYMERASE ECF-TYPE SIGMA FACTO"/>
    <property type="match status" value="1"/>
</dbReference>
<keyword evidence="6" id="KW-1185">Reference proteome</keyword>
<accession>A0ABS6AK14</accession>
<evidence type="ECO:0000313" key="6">
    <source>
        <dbReference type="Proteomes" id="UP001166191"/>
    </source>
</evidence>
<dbReference type="InterPro" id="IPR007627">
    <property type="entry name" value="RNA_pol_sigma70_r2"/>
</dbReference>
<evidence type="ECO:0000256" key="1">
    <source>
        <dbReference type="ARBA" id="ARBA00023015"/>
    </source>
</evidence>
<reference evidence="5" key="1">
    <citation type="submission" date="2021-06" db="EMBL/GenBank/DDBJ databases">
        <title>Paracoccus bacterium XHP0099 sp. nov., isolated from the surface waters of the Yellow Sea.</title>
        <authorList>
            <person name="Xue H."/>
            <person name="Zhang D."/>
        </authorList>
    </citation>
    <scope>NUCLEOTIDE SEQUENCE</scope>
    <source>
        <strain evidence="5">XHP0099</strain>
    </source>
</reference>
<keyword evidence="1" id="KW-0805">Transcription regulation</keyword>
<comment type="caution">
    <text evidence="5">The sequence shown here is derived from an EMBL/GenBank/DDBJ whole genome shotgun (WGS) entry which is preliminary data.</text>
</comment>
<dbReference type="Pfam" id="PF04542">
    <property type="entry name" value="Sigma70_r2"/>
    <property type="match status" value="1"/>
</dbReference>
<dbReference type="RefSeq" id="WP_216033246.1">
    <property type="nucleotide sequence ID" value="NZ_JAHKNG010000016.1"/>
</dbReference>
<gene>
    <name evidence="5" type="ORF">KNW02_10610</name>
</gene>
<name>A0ABS6AK14_9RHOB</name>
<evidence type="ECO:0000259" key="4">
    <source>
        <dbReference type="Pfam" id="PF04542"/>
    </source>
</evidence>
<evidence type="ECO:0000313" key="5">
    <source>
        <dbReference type="EMBL" id="MBU3030566.1"/>
    </source>
</evidence>
<keyword evidence="2" id="KW-0731">Sigma factor</keyword>
<proteinExistence type="predicted"/>
<organism evidence="5 6">
    <name type="scientific">Paracoccus marinaquae</name>
    <dbReference type="NCBI Taxonomy" id="2841926"/>
    <lineage>
        <taxon>Bacteria</taxon>
        <taxon>Pseudomonadati</taxon>
        <taxon>Pseudomonadota</taxon>
        <taxon>Alphaproteobacteria</taxon>
        <taxon>Rhodobacterales</taxon>
        <taxon>Paracoccaceae</taxon>
        <taxon>Paracoccus</taxon>
    </lineage>
</organism>
<protein>
    <submittedName>
        <fullName evidence="5">RNA polymerase subunit sigma</fullName>
    </submittedName>
</protein>
<keyword evidence="3" id="KW-0804">Transcription</keyword>
<dbReference type="InterPro" id="IPR039425">
    <property type="entry name" value="RNA_pol_sigma-70-like"/>
</dbReference>
<evidence type="ECO:0000256" key="2">
    <source>
        <dbReference type="ARBA" id="ARBA00023082"/>
    </source>
</evidence>
<sequence length="135" mass="15131">MIARTAQGDRAAFDALYEATSARLHALCLSILKHRPDAEEVLEEVYIRVWQDAGIFAASGLSPMTWLITIARNGAIDRLRRARARPELVRDNAIRAAYLEGASYADLARSMGEPVDVIRDRLRRDLQRLREGAGQ</sequence>
<dbReference type="EMBL" id="JAHKNG010000016">
    <property type="protein sequence ID" value="MBU3030566.1"/>
    <property type="molecule type" value="Genomic_DNA"/>
</dbReference>